<comment type="caution">
    <text evidence="1">The sequence shown here is derived from an EMBL/GenBank/DDBJ whole genome shotgun (WGS) entry which is preliminary data.</text>
</comment>
<organism evidence="1 2">
    <name type="scientific">Brunnivagina elsteri CCALA 953</name>
    <dbReference type="NCBI Taxonomy" id="987040"/>
    <lineage>
        <taxon>Bacteria</taxon>
        <taxon>Bacillati</taxon>
        <taxon>Cyanobacteriota</taxon>
        <taxon>Cyanophyceae</taxon>
        <taxon>Nostocales</taxon>
        <taxon>Calotrichaceae</taxon>
        <taxon>Brunnivagina</taxon>
    </lineage>
</organism>
<keyword evidence="2" id="KW-1185">Reference proteome</keyword>
<evidence type="ECO:0000313" key="1">
    <source>
        <dbReference type="EMBL" id="PAX47079.1"/>
    </source>
</evidence>
<name>A0A2A2TAA5_9CYAN</name>
<evidence type="ECO:0000313" key="2">
    <source>
        <dbReference type="Proteomes" id="UP000218238"/>
    </source>
</evidence>
<dbReference type="EMBL" id="NTFS01000599">
    <property type="protein sequence ID" value="PAX47079.1"/>
    <property type="molecule type" value="Genomic_DNA"/>
</dbReference>
<accession>A0A2A2TAA5</accession>
<sequence length="61" mass="7157">MLFSPNAIATKNIPEENAHNKFTINYFDGLNTDAPSQFKVKKKRKYILCKVYKKHKVESLR</sequence>
<proteinExistence type="predicted"/>
<gene>
    <name evidence="1" type="ORF">CK510_28890</name>
</gene>
<dbReference type="AlphaFoldDB" id="A0A2A2TAA5"/>
<protein>
    <submittedName>
        <fullName evidence="1">Uncharacterized protein</fullName>
    </submittedName>
</protein>
<reference evidence="1 2" key="1">
    <citation type="submission" date="2017-08" db="EMBL/GenBank/DDBJ databases">
        <title>Draft genome sequence of filamentous cyanobacterium Calothrix elsteri CCALA 953.</title>
        <authorList>
            <person name="Gagunashvili A.N."/>
            <person name="Elster J."/>
            <person name="Andresson O.S."/>
        </authorList>
    </citation>
    <scope>NUCLEOTIDE SEQUENCE [LARGE SCALE GENOMIC DNA]</scope>
    <source>
        <strain evidence="1 2">CCALA 953</strain>
    </source>
</reference>
<dbReference type="Proteomes" id="UP000218238">
    <property type="component" value="Unassembled WGS sequence"/>
</dbReference>